<feature type="signal peptide" evidence="11">
    <location>
        <begin position="1"/>
        <end position="19"/>
    </location>
</feature>
<evidence type="ECO:0000256" key="2">
    <source>
        <dbReference type="ARBA" id="ARBA00005184"/>
    </source>
</evidence>
<evidence type="ECO:0000256" key="4">
    <source>
        <dbReference type="ARBA" id="ARBA00013229"/>
    </source>
</evidence>
<feature type="domain" description="Pectinesterase catalytic" evidence="12">
    <location>
        <begin position="45"/>
        <end position="313"/>
    </location>
</feature>
<dbReference type="InterPro" id="IPR033131">
    <property type="entry name" value="Pectinesterase_Asp_AS"/>
</dbReference>
<comment type="subcellular location">
    <subcellularLocation>
        <location evidence="1 11">Secreted</location>
    </subcellularLocation>
</comment>
<dbReference type="PROSITE" id="PS00503">
    <property type="entry name" value="PECTINESTERASE_2"/>
    <property type="match status" value="1"/>
</dbReference>
<reference evidence="13 14" key="1">
    <citation type="submission" date="2019-10" db="EMBL/GenBank/DDBJ databases">
        <authorList>
            <person name="Palmer J.M."/>
        </authorList>
    </citation>
    <scope>NUCLEOTIDE SEQUENCE [LARGE SCALE GENOMIC DNA]</scope>
    <source>
        <strain evidence="13 14">TWF718</strain>
    </source>
</reference>
<feature type="active site" evidence="10">
    <location>
        <position position="204"/>
    </location>
</feature>
<evidence type="ECO:0000256" key="9">
    <source>
        <dbReference type="ARBA" id="ARBA00047928"/>
    </source>
</evidence>
<dbReference type="Pfam" id="PF01095">
    <property type="entry name" value="Pectinesterase"/>
    <property type="match status" value="1"/>
</dbReference>
<evidence type="ECO:0000256" key="7">
    <source>
        <dbReference type="ARBA" id="ARBA00022801"/>
    </source>
</evidence>
<dbReference type="AlphaFoldDB" id="A0AAN8P2R7"/>
<comment type="similarity">
    <text evidence="3">Belongs to the pectinesterase family.</text>
</comment>
<proteinExistence type="inferred from homology"/>
<keyword evidence="11" id="KW-0961">Cell wall biogenesis/degradation</keyword>
<comment type="caution">
    <text evidence="13">The sequence shown here is derived from an EMBL/GenBank/DDBJ whole genome shotgun (WGS) entry which is preliminary data.</text>
</comment>
<dbReference type="GO" id="GO:0005576">
    <property type="term" value="C:extracellular region"/>
    <property type="evidence" value="ECO:0007669"/>
    <property type="project" value="UniProtKB-SubCell"/>
</dbReference>
<name>A0AAN8P2R7_9PEZI</name>
<feature type="chain" id="PRO_5042661795" description="Pectinesterase" evidence="11">
    <location>
        <begin position="20"/>
        <end position="348"/>
    </location>
</feature>
<keyword evidence="6 11" id="KW-0732">Signal</keyword>
<dbReference type="PANTHER" id="PTHR31321">
    <property type="entry name" value="ACYL-COA THIOESTER HYDROLASE YBHC-RELATED"/>
    <property type="match status" value="1"/>
</dbReference>
<keyword evidence="5 11" id="KW-0964">Secreted</keyword>
<accession>A0AAN8P2R7</accession>
<evidence type="ECO:0000256" key="11">
    <source>
        <dbReference type="RuleBase" id="RU000589"/>
    </source>
</evidence>
<dbReference type="InterPro" id="IPR000070">
    <property type="entry name" value="Pectinesterase_cat"/>
</dbReference>
<evidence type="ECO:0000313" key="13">
    <source>
        <dbReference type="EMBL" id="KAK6357295.1"/>
    </source>
</evidence>
<evidence type="ECO:0000256" key="5">
    <source>
        <dbReference type="ARBA" id="ARBA00022525"/>
    </source>
</evidence>
<evidence type="ECO:0000256" key="1">
    <source>
        <dbReference type="ARBA" id="ARBA00004613"/>
    </source>
</evidence>
<comment type="function">
    <text evidence="11">Involved in maceration and soft-rotting of plant tissue.</text>
</comment>
<evidence type="ECO:0000256" key="8">
    <source>
        <dbReference type="ARBA" id="ARBA00023085"/>
    </source>
</evidence>
<dbReference type="FunFam" id="2.160.20.10:FF:000014">
    <property type="entry name" value="Pectinesterase"/>
    <property type="match status" value="1"/>
</dbReference>
<evidence type="ECO:0000259" key="12">
    <source>
        <dbReference type="Pfam" id="PF01095"/>
    </source>
</evidence>
<dbReference type="EMBL" id="JAVHNR010000001">
    <property type="protein sequence ID" value="KAK6357295.1"/>
    <property type="molecule type" value="Genomic_DNA"/>
</dbReference>
<gene>
    <name evidence="13" type="ORF">TWF718_001612</name>
</gene>
<comment type="pathway">
    <text evidence="2 11">Glycan metabolism; pectin degradation; 2-dehydro-3-deoxy-D-gluconate from pectin: step 1/5.</text>
</comment>
<dbReference type="InterPro" id="IPR012334">
    <property type="entry name" value="Pectin_lyas_fold"/>
</dbReference>
<keyword evidence="8 11" id="KW-0063">Aspartyl esterase</keyword>
<organism evidence="13 14">
    <name type="scientific">Orbilia javanica</name>
    <dbReference type="NCBI Taxonomy" id="47235"/>
    <lineage>
        <taxon>Eukaryota</taxon>
        <taxon>Fungi</taxon>
        <taxon>Dikarya</taxon>
        <taxon>Ascomycota</taxon>
        <taxon>Pezizomycotina</taxon>
        <taxon>Orbiliomycetes</taxon>
        <taxon>Orbiliales</taxon>
        <taxon>Orbiliaceae</taxon>
        <taxon>Orbilia</taxon>
    </lineage>
</organism>
<dbReference type="GO" id="GO:0030599">
    <property type="term" value="F:pectinesterase activity"/>
    <property type="evidence" value="ECO:0007669"/>
    <property type="project" value="UniProtKB-UniRule"/>
</dbReference>
<dbReference type="InterPro" id="IPR011050">
    <property type="entry name" value="Pectin_lyase_fold/virulence"/>
</dbReference>
<dbReference type="Proteomes" id="UP001313282">
    <property type="component" value="Unassembled WGS sequence"/>
</dbReference>
<evidence type="ECO:0000256" key="6">
    <source>
        <dbReference type="ARBA" id="ARBA00022729"/>
    </source>
</evidence>
<keyword evidence="14" id="KW-1185">Reference proteome</keyword>
<dbReference type="EC" id="3.1.1.11" evidence="4 11"/>
<evidence type="ECO:0000256" key="10">
    <source>
        <dbReference type="PROSITE-ProRule" id="PRU10040"/>
    </source>
</evidence>
<comment type="catalytic activity">
    <reaction evidence="9 11">
        <text>[(1-&gt;4)-alpha-D-galacturonosyl methyl ester](n) + n H2O = [(1-&gt;4)-alpha-D-galacturonosyl](n) + n methanol + n H(+)</text>
        <dbReference type="Rhea" id="RHEA:22380"/>
        <dbReference type="Rhea" id="RHEA-COMP:14570"/>
        <dbReference type="Rhea" id="RHEA-COMP:14573"/>
        <dbReference type="ChEBI" id="CHEBI:15377"/>
        <dbReference type="ChEBI" id="CHEBI:15378"/>
        <dbReference type="ChEBI" id="CHEBI:17790"/>
        <dbReference type="ChEBI" id="CHEBI:140522"/>
        <dbReference type="ChEBI" id="CHEBI:140523"/>
        <dbReference type="EC" id="3.1.1.11"/>
    </reaction>
</comment>
<dbReference type="GO" id="GO:0045490">
    <property type="term" value="P:pectin catabolic process"/>
    <property type="evidence" value="ECO:0007669"/>
    <property type="project" value="UniProtKB-UniRule"/>
</dbReference>
<protein>
    <recommendedName>
        <fullName evidence="4 11">Pectinesterase</fullName>
        <ecNumber evidence="4 11">3.1.1.11</ecNumber>
    </recommendedName>
</protein>
<evidence type="ECO:0000313" key="14">
    <source>
        <dbReference type="Proteomes" id="UP001313282"/>
    </source>
</evidence>
<keyword evidence="7 11" id="KW-0378">Hydrolase</keyword>
<dbReference type="SUPFAM" id="SSF51126">
    <property type="entry name" value="Pectin lyase-like"/>
    <property type="match status" value="1"/>
</dbReference>
<sequence length="348" mass="39036">MFFFHLLVALFALICNASARVSWPWPECIGFHTHSSPRLGDLVVDGSGKYPYSYTTISSAVAALKNSTTFPYSRGQTIFIFPGTYTEQVYIGKLLGPITIRGYTCDTRSYTKNKVTISYNLSRLTPGLTNNDQTSTVRLWTSNVKLYNLNIVNTFGEGAQALALSAQNTDQGFYGCKFVGWQDTIYANEGRQIYANSYVSGAVDFIFGLRAAAWFRNVDIEPLGKGWITANGREAENNTSFYVFNRCNINGASNTTAGSTYLGRPWRQFSRVVFQKSYLGEVVNSAGWSRWDNTQPVDNLFYGEYENTGPGAVGPRANFSFELSKSIKETDLFGQKFKDEYWVDEDYL</sequence>
<evidence type="ECO:0000256" key="3">
    <source>
        <dbReference type="ARBA" id="ARBA00008891"/>
    </source>
</evidence>
<dbReference type="GO" id="GO:0042545">
    <property type="term" value="P:cell wall modification"/>
    <property type="evidence" value="ECO:0007669"/>
    <property type="project" value="UniProtKB-UniRule"/>
</dbReference>
<dbReference type="PANTHER" id="PTHR31321:SF127">
    <property type="entry name" value="PECTINESTERASE"/>
    <property type="match status" value="1"/>
</dbReference>
<dbReference type="Gene3D" id="2.160.20.10">
    <property type="entry name" value="Single-stranded right-handed beta-helix, Pectin lyase-like"/>
    <property type="match status" value="1"/>
</dbReference>